<dbReference type="AlphaFoldDB" id="A0A6P3VTI5"/>
<dbReference type="GeneTree" id="ENSGT00390000016694"/>
<dbReference type="GeneID" id="105898224"/>
<dbReference type="RefSeq" id="XP_031429062.1">
    <property type="nucleotide sequence ID" value="XM_031573202.2"/>
</dbReference>
<dbReference type="OrthoDB" id="514248at2759"/>
<evidence type="ECO:0000256" key="8">
    <source>
        <dbReference type="ARBA" id="ARBA00022884"/>
    </source>
</evidence>
<dbReference type="GO" id="GO:0070475">
    <property type="term" value="P:rRNA base methylation"/>
    <property type="evidence" value="ECO:0007669"/>
    <property type="project" value="TreeGrafter"/>
</dbReference>
<feature type="compositionally biased region" description="Low complexity" evidence="12">
    <location>
        <begin position="453"/>
        <end position="462"/>
    </location>
</feature>
<evidence type="ECO:0000256" key="10">
    <source>
        <dbReference type="PIRNR" id="PIRNR037350"/>
    </source>
</evidence>
<evidence type="ECO:0000256" key="9">
    <source>
        <dbReference type="ARBA" id="ARBA00023242"/>
    </source>
</evidence>
<feature type="binding site" evidence="11">
    <location>
        <position position="109"/>
    </location>
    <ligand>
        <name>S-adenosyl-L-methionine</name>
        <dbReference type="ChEBI" id="CHEBI:59789"/>
    </ligand>
</feature>
<dbReference type="GO" id="GO:0006397">
    <property type="term" value="P:mRNA processing"/>
    <property type="evidence" value="ECO:0007669"/>
    <property type="project" value="UniProtKB-ARBA"/>
</dbReference>
<evidence type="ECO:0000256" key="1">
    <source>
        <dbReference type="ARBA" id="ARBA00004123"/>
    </source>
</evidence>
<evidence type="ECO:0000256" key="2">
    <source>
        <dbReference type="ARBA" id="ARBA00004496"/>
    </source>
</evidence>
<feature type="binding site" evidence="11">
    <location>
        <position position="132"/>
    </location>
    <ligand>
        <name>S-adenosyl-L-methionine</name>
        <dbReference type="ChEBI" id="CHEBI:59789"/>
    </ligand>
</feature>
<dbReference type="GO" id="GO:0005737">
    <property type="term" value="C:cytoplasm"/>
    <property type="evidence" value="ECO:0007669"/>
    <property type="project" value="UniProtKB-SubCell"/>
</dbReference>
<feature type="binding site" evidence="11">
    <location>
        <position position="183"/>
    </location>
    <ligand>
        <name>S-adenosyl-L-methionine</name>
        <dbReference type="ChEBI" id="CHEBI:59789"/>
    </ligand>
</feature>
<sequence>MALNKSMHPRNRYKDKPPDFAYLASKYPEFQQHVQTNLIGRVTLNFKDPEAVRALTCTLLKEDFGLTIQIPLERLIPTVPLRLNYIHWVEDLISDQGARDGPRRGIDIGTGASCIYPLLGATMNGWYFLATEVDDICFNYATKNVEQNSLSDLIKVVKVPQKTLLMDALKEESSIIYDFCMCNPPFFANQLEAKGVNSRNARRAPPSSVNTGGETEIMAEGGELEFVKRIIHDSLQLKRRLRWYSCMLGKKCSLAPLKEELRKQGVSKVTHTEFCQGRTMRWALAWSFYDNVTVPSPPSKKRKMEKARKPLAFTILQPTVRELQIKASSLSPSSSSSSSSSSSAACSKSSNVHTVTVWMEKTLTDLRILHKRVPSGEAELSLFLTAVENTWVHIRQRRREQNRKLSPGASSHPAAAQGSDMKPAPPHKTENQEGPKASGEEPQSAPGGGQGSNGQDAGAQAGEPGEHGGLDVSMESPSTQEEVPVTPEVSRSTQEADGVSSPKEAAVGLQPQSPGPTQSFLFKTLLNVKAQEADVLVEMHWVEGQNKDLMNQLCTCLKNTLLRTASSPL</sequence>
<accession>A0A6P3VTI5</accession>
<evidence type="ECO:0000313" key="13">
    <source>
        <dbReference type="Proteomes" id="UP000515152"/>
    </source>
</evidence>
<keyword evidence="4" id="KW-0963">Cytoplasm</keyword>
<dbReference type="PANTHER" id="PTHR13393">
    <property type="entry name" value="SAM-DEPENDENT METHYLTRANSFERASE"/>
    <property type="match status" value="1"/>
</dbReference>
<comment type="subcellular location">
    <subcellularLocation>
        <location evidence="2">Cytoplasm</location>
    </subcellularLocation>
    <subcellularLocation>
        <location evidence="1">Nucleus</location>
    </subcellularLocation>
</comment>
<dbReference type="GO" id="GO:0005634">
    <property type="term" value="C:nucleus"/>
    <property type="evidence" value="ECO:0007669"/>
    <property type="project" value="UniProtKB-SubCell"/>
</dbReference>
<dbReference type="GO" id="GO:0003723">
    <property type="term" value="F:RNA binding"/>
    <property type="evidence" value="ECO:0007669"/>
    <property type="project" value="UniProtKB-KW"/>
</dbReference>
<evidence type="ECO:0000256" key="7">
    <source>
        <dbReference type="ARBA" id="ARBA00022691"/>
    </source>
</evidence>
<dbReference type="GO" id="GO:0001734">
    <property type="term" value="F:mRNA m(6)A methyltransferase activity"/>
    <property type="evidence" value="ECO:0007669"/>
    <property type="project" value="UniProtKB-ARBA"/>
</dbReference>
<reference evidence="14 15" key="1">
    <citation type="submission" date="2025-04" db="UniProtKB">
        <authorList>
            <consortium name="RefSeq"/>
        </authorList>
    </citation>
    <scope>IDENTIFICATION</scope>
</reference>
<evidence type="ECO:0000313" key="15">
    <source>
        <dbReference type="RefSeq" id="XP_031429061.1"/>
    </source>
</evidence>
<dbReference type="InterPro" id="IPR029063">
    <property type="entry name" value="SAM-dependent_MTases_sf"/>
</dbReference>
<evidence type="ECO:0000256" key="6">
    <source>
        <dbReference type="ARBA" id="ARBA00022679"/>
    </source>
</evidence>
<dbReference type="EC" id="2.1.1.-" evidence="10"/>
<dbReference type="CDD" id="cd02440">
    <property type="entry name" value="AdoMet_MTases"/>
    <property type="match status" value="1"/>
</dbReference>
<comment type="similarity">
    <text evidence="3 10">Belongs to the methyltransferase superfamily. METTL16/RlmF family.</text>
</comment>
<evidence type="ECO:0000256" key="5">
    <source>
        <dbReference type="ARBA" id="ARBA00022603"/>
    </source>
</evidence>
<keyword evidence="6 10" id="KW-0808">Transferase</keyword>
<dbReference type="Gene3D" id="3.40.50.150">
    <property type="entry name" value="Vaccinia Virus protein VP39"/>
    <property type="match status" value="1"/>
</dbReference>
<organism evidence="13 14">
    <name type="scientific">Clupea harengus</name>
    <name type="common">Atlantic herring</name>
    <dbReference type="NCBI Taxonomy" id="7950"/>
    <lineage>
        <taxon>Eukaryota</taxon>
        <taxon>Metazoa</taxon>
        <taxon>Chordata</taxon>
        <taxon>Craniata</taxon>
        <taxon>Vertebrata</taxon>
        <taxon>Euteleostomi</taxon>
        <taxon>Actinopterygii</taxon>
        <taxon>Neopterygii</taxon>
        <taxon>Teleostei</taxon>
        <taxon>Clupei</taxon>
        <taxon>Clupeiformes</taxon>
        <taxon>Clupeoidei</taxon>
        <taxon>Clupeidae</taxon>
        <taxon>Clupea</taxon>
    </lineage>
</organism>
<protein>
    <recommendedName>
        <fullName evidence="10">U6 small nuclear RNA (adenine-(43)-N(6))-methyltransferase</fullName>
        <ecNumber evidence="10">2.1.1.-</ecNumber>
    </recommendedName>
</protein>
<evidence type="ECO:0000256" key="4">
    <source>
        <dbReference type="ARBA" id="ARBA00022490"/>
    </source>
</evidence>
<dbReference type="GO" id="GO:0051254">
    <property type="term" value="P:positive regulation of RNA metabolic process"/>
    <property type="evidence" value="ECO:0007669"/>
    <property type="project" value="UniProtKB-ARBA"/>
</dbReference>
<proteinExistence type="inferred from homology"/>
<dbReference type="GO" id="GO:0120048">
    <property type="term" value="F:U6 snRNA (adenine-(43)-N(6))-methyltransferase activity"/>
    <property type="evidence" value="ECO:0007669"/>
    <property type="project" value="UniProtKB-UniRule"/>
</dbReference>
<dbReference type="InterPro" id="IPR017182">
    <property type="entry name" value="METTL16/PsiM"/>
</dbReference>
<dbReference type="RefSeq" id="XP_012680697.2">
    <property type="nucleotide sequence ID" value="XM_012825243.2"/>
</dbReference>
<dbReference type="Pfam" id="PF05971">
    <property type="entry name" value="Methyltransf_10"/>
    <property type="match status" value="1"/>
</dbReference>
<evidence type="ECO:0000256" key="11">
    <source>
        <dbReference type="PIRSR" id="PIRSR037350-1"/>
    </source>
</evidence>
<feature type="region of interest" description="Disordered" evidence="12">
    <location>
        <begin position="327"/>
        <end position="346"/>
    </location>
</feature>
<evidence type="ECO:0000256" key="3">
    <source>
        <dbReference type="ARBA" id="ARBA00005878"/>
    </source>
</evidence>
<keyword evidence="7 11" id="KW-0949">S-adenosyl-L-methionine</keyword>
<dbReference type="PIRSF" id="PIRSF037350">
    <property type="entry name" value="Mtase_ZK1128_prd"/>
    <property type="match status" value="1"/>
</dbReference>
<dbReference type="FunFam" id="3.40.50.150:FF:000062">
    <property type="entry name" value="U6 small nuclear RNA (adenine-(43)-N(6))-methyltransferase"/>
    <property type="match status" value="1"/>
</dbReference>
<dbReference type="SUPFAM" id="SSF53335">
    <property type="entry name" value="S-adenosyl-L-methionine-dependent methyltransferases"/>
    <property type="match status" value="1"/>
</dbReference>
<keyword evidence="9" id="KW-0539">Nucleus</keyword>
<dbReference type="PANTHER" id="PTHR13393:SF0">
    <property type="entry name" value="RNA N6-ADENOSINE-METHYLTRANSFERASE METTL16"/>
    <property type="match status" value="1"/>
</dbReference>
<dbReference type="GO" id="GO:0043488">
    <property type="term" value="P:regulation of mRNA stability"/>
    <property type="evidence" value="ECO:0007669"/>
    <property type="project" value="UniProtKB-ARBA"/>
</dbReference>
<comment type="function">
    <text evidence="10">RNA N6-methyltransferase that methylates adenosine residues at the N(6) position of a subset of RNAs and is involved in S-adenosyl-L-methionine homeostasis by regulating expression of MAT2A transcripts. Able to N6-methylate a subset of mRNAs and U6 small nuclear RNAs (U6 snRNAs). In contrast to the METTL3-METTL14 heterodimer, only able to methylate a limited number of RNAs: requires both a 5'UACAGAGAA-3' nonamer sequence and a specific RNA structure.</text>
</comment>
<dbReference type="Proteomes" id="UP000515152">
    <property type="component" value="Chromosome 9"/>
</dbReference>
<keyword evidence="13" id="KW-1185">Reference proteome</keyword>
<keyword evidence="5 10" id="KW-0489">Methyltransferase</keyword>
<feature type="binding site" evidence="11">
    <location>
        <position position="82"/>
    </location>
    <ligand>
        <name>S-adenosyl-L-methionine</name>
        <dbReference type="ChEBI" id="CHEBI:59789"/>
    </ligand>
</feature>
<name>A0A6P3VTI5_CLUHA</name>
<evidence type="ECO:0000313" key="14">
    <source>
        <dbReference type="RefSeq" id="XP_012680697.2"/>
    </source>
</evidence>
<dbReference type="CTD" id="79066"/>
<dbReference type="GO" id="GO:0009896">
    <property type="term" value="P:positive regulation of catabolic process"/>
    <property type="evidence" value="ECO:0007669"/>
    <property type="project" value="UniProtKB-ARBA"/>
</dbReference>
<feature type="region of interest" description="Disordered" evidence="12">
    <location>
        <begin position="398"/>
        <end position="514"/>
    </location>
</feature>
<keyword evidence="8" id="KW-0694">RNA-binding</keyword>
<gene>
    <name evidence="14 15 16" type="primary">mettl16</name>
</gene>
<dbReference type="InterPro" id="IPR010286">
    <property type="entry name" value="METTL16/RlmF"/>
</dbReference>
<dbReference type="RefSeq" id="XP_031429061.1">
    <property type="nucleotide sequence ID" value="XM_031573201.2"/>
</dbReference>
<evidence type="ECO:0000313" key="16">
    <source>
        <dbReference type="RefSeq" id="XP_031429062.1"/>
    </source>
</evidence>
<evidence type="ECO:0000256" key="12">
    <source>
        <dbReference type="SAM" id="MobiDB-lite"/>
    </source>
</evidence>
<dbReference type="KEGG" id="char:105898224"/>